<evidence type="ECO:0000313" key="1">
    <source>
        <dbReference type="EMBL" id="MBB4267998.1"/>
    </source>
</evidence>
<reference evidence="1 2" key="1">
    <citation type="submission" date="2020-08" db="EMBL/GenBank/DDBJ databases">
        <title>Genome sequencing of Purple Non-Sulfur Bacteria from various extreme environments.</title>
        <authorList>
            <person name="Mayer M."/>
        </authorList>
    </citation>
    <scope>NUCLEOTIDE SEQUENCE [LARGE SCALE GENOMIC DNA]</scope>
    <source>
        <strain evidence="1 2">JA131</strain>
    </source>
</reference>
<dbReference type="EMBL" id="JACIGK010000042">
    <property type="protein sequence ID" value="MBB4267998.1"/>
    <property type="molecule type" value="Genomic_DNA"/>
</dbReference>
<keyword evidence="2" id="KW-1185">Reference proteome</keyword>
<dbReference type="AlphaFoldDB" id="A0A7W6RG96"/>
<gene>
    <name evidence="1" type="ORF">GGD89_003651</name>
</gene>
<name>A0A7W6RG96_9PROT</name>
<proteinExistence type="predicted"/>
<comment type="caution">
    <text evidence="1">The sequence shown here is derived from an EMBL/GenBank/DDBJ whole genome shotgun (WGS) entry which is preliminary data.</text>
</comment>
<protein>
    <submittedName>
        <fullName evidence="1">Uncharacterized protein</fullName>
    </submittedName>
</protein>
<organism evidence="1 2">
    <name type="scientific">Roseospira visakhapatnamensis</name>
    <dbReference type="NCBI Taxonomy" id="390880"/>
    <lineage>
        <taxon>Bacteria</taxon>
        <taxon>Pseudomonadati</taxon>
        <taxon>Pseudomonadota</taxon>
        <taxon>Alphaproteobacteria</taxon>
        <taxon>Rhodospirillales</taxon>
        <taxon>Rhodospirillaceae</taxon>
        <taxon>Roseospira</taxon>
    </lineage>
</organism>
<sequence>MKRESINEKVLELLGRFSSVDVDALMADVAHVNADAIMQSGVLVDGRGAVQLGQIGVMEALLTLALGGKPSISLPRKMDPVRDALILFLKLNNTNAFRYRPEDTPETWAFRILDMLFLRFAETKALTIRDRLVLLRVSENALWQAAFSVALQLYLQTASQGAQFIRSVDKPAMGAAATAFKSAVEIRRARIPKVKYGNPLAGFKEVTEYSIGQYFEGTDLNDAMSQSLVQAQLGTAGEGGKSRFEAFLRENKITESMFPTTVTQLYTQVGQSIQFQPTEEEVSNALYAFAKLQNQQKKIERVFANFAEAALPVAAKCARLMSFTGLEVSEAAGLITRWMRETRALNDIRHADIRTHVEAVLDGMPADDRAYLNAFRQGRTLSGNIGDKELQVYVQGRVKLLGMNAVNRKMRRVEDAVTSQMDAAEIFVVRPGKAILKDVTFGVEEFFRTLRSVFRDIFEASDKARQMQVRKLDEFNKKYGPLSTVVLLVPRRPETPTGAWIEQARKRLNTVPQYVYEKSPIES</sequence>
<accession>A0A7W6RG96</accession>
<dbReference type="RefSeq" id="WP_184048384.1">
    <property type="nucleotide sequence ID" value="NZ_JACIGK010000042.1"/>
</dbReference>
<evidence type="ECO:0000313" key="2">
    <source>
        <dbReference type="Proteomes" id="UP000554286"/>
    </source>
</evidence>
<dbReference type="Proteomes" id="UP000554286">
    <property type="component" value="Unassembled WGS sequence"/>
</dbReference>